<reference evidence="2 3" key="1">
    <citation type="submission" date="2013-03" db="EMBL/GenBank/DDBJ databases">
        <title>The Genome Sequence of Cladophialophora psammophila CBS 110553.</title>
        <authorList>
            <consortium name="The Broad Institute Genomics Platform"/>
            <person name="Cuomo C."/>
            <person name="de Hoog S."/>
            <person name="Gorbushina A."/>
            <person name="Walker B."/>
            <person name="Young S.K."/>
            <person name="Zeng Q."/>
            <person name="Gargeya S."/>
            <person name="Fitzgerald M."/>
            <person name="Haas B."/>
            <person name="Abouelleil A."/>
            <person name="Allen A.W."/>
            <person name="Alvarado L."/>
            <person name="Arachchi H.M."/>
            <person name="Berlin A.M."/>
            <person name="Chapman S.B."/>
            <person name="Gainer-Dewar J."/>
            <person name="Goldberg J."/>
            <person name="Griggs A."/>
            <person name="Gujja S."/>
            <person name="Hansen M."/>
            <person name="Howarth C."/>
            <person name="Imamovic A."/>
            <person name="Ireland A."/>
            <person name="Larimer J."/>
            <person name="McCowan C."/>
            <person name="Murphy C."/>
            <person name="Pearson M."/>
            <person name="Poon T.W."/>
            <person name="Priest M."/>
            <person name="Roberts A."/>
            <person name="Saif S."/>
            <person name="Shea T."/>
            <person name="Sisk P."/>
            <person name="Sykes S."/>
            <person name="Wortman J."/>
            <person name="Nusbaum C."/>
            <person name="Birren B."/>
        </authorList>
    </citation>
    <scope>NUCLEOTIDE SEQUENCE [LARGE SCALE GENOMIC DNA]</scope>
    <source>
        <strain evidence="2 3">CBS 110553</strain>
    </source>
</reference>
<feature type="region of interest" description="Disordered" evidence="1">
    <location>
        <begin position="229"/>
        <end position="384"/>
    </location>
</feature>
<evidence type="ECO:0000256" key="1">
    <source>
        <dbReference type="SAM" id="MobiDB-lite"/>
    </source>
</evidence>
<comment type="caution">
    <text evidence="2">The sequence shown here is derived from an EMBL/GenBank/DDBJ whole genome shotgun (WGS) entry which is preliminary data.</text>
</comment>
<name>W9X0F1_9EURO</name>
<dbReference type="EMBL" id="AMGX01000003">
    <property type="protein sequence ID" value="EXJ73937.1"/>
    <property type="molecule type" value="Genomic_DNA"/>
</dbReference>
<feature type="compositionally biased region" description="Basic and acidic residues" evidence="1">
    <location>
        <begin position="96"/>
        <end position="106"/>
    </location>
</feature>
<dbReference type="AlphaFoldDB" id="W9X0F1"/>
<dbReference type="HOGENOM" id="CLU_719621_0_0_1"/>
<evidence type="ECO:0000313" key="3">
    <source>
        <dbReference type="Proteomes" id="UP000019471"/>
    </source>
</evidence>
<feature type="compositionally biased region" description="Polar residues" evidence="1">
    <location>
        <begin position="38"/>
        <end position="51"/>
    </location>
</feature>
<feature type="compositionally biased region" description="Polar residues" evidence="1">
    <location>
        <begin position="113"/>
        <end position="122"/>
    </location>
</feature>
<dbReference type="Proteomes" id="UP000019471">
    <property type="component" value="Unassembled WGS sequence"/>
</dbReference>
<evidence type="ECO:0000313" key="2">
    <source>
        <dbReference type="EMBL" id="EXJ73937.1"/>
    </source>
</evidence>
<keyword evidence="3" id="KW-1185">Reference proteome</keyword>
<sequence>MSNSIGLVKDLLDQWTNLAEDRTAATTDEAEPSKTRRANQQTPKESSNTKNRAAEDAQDVWRNNYFQSQKRVGELEAELSKMKTAETKLASGRPAPGDHDEYETRGSPRKPSTKMSATPTKGSNRKDGESQEQGFRGLPDGGNGRGTRTYHCSTGGGPFGFSDPNAGRSSSGFIPLKPEIREESPPRTRNYPAATSAKYQIGDPYSDPEADDYERTFRVTGFYDGYDNRRYLRRTESLPELGTRRYHPSPEPTSREVPDGSVLREKNVEHPPADTRKSARAATLRQNSIATTQKTESGRFEDRPSPQSLRDTPPSRAALSYWPIHVESPRHSMRPKETLERSRADAKKSSRSAASMQDPPDLDAVVDRRRHKQTKRSGHSSHPK</sequence>
<dbReference type="GeneID" id="19186964"/>
<dbReference type="STRING" id="1182543.W9X0F1"/>
<feature type="compositionally biased region" description="Polar residues" evidence="1">
    <location>
        <begin position="284"/>
        <end position="295"/>
    </location>
</feature>
<accession>W9X0F1</accession>
<gene>
    <name evidence="2" type="ORF">A1O5_02231</name>
</gene>
<feature type="compositionally biased region" description="Basic and acidic residues" evidence="1">
    <location>
        <begin position="77"/>
        <end position="86"/>
    </location>
</feature>
<feature type="region of interest" description="Disordered" evidence="1">
    <location>
        <begin position="77"/>
        <end position="212"/>
    </location>
</feature>
<feature type="compositionally biased region" description="Basic and acidic residues" evidence="1">
    <location>
        <begin position="327"/>
        <end position="348"/>
    </location>
</feature>
<feature type="region of interest" description="Disordered" evidence="1">
    <location>
        <begin position="22"/>
        <end position="62"/>
    </location>
</feature>
<dbReference type="RefSeq" id="XP_007741037.1">
    <property type="nucleotide sequence ID" value="XM_007742847.1"/>
</dbReference>
<protein>
    <submittedName>
        <fullName evidence="2">Uncharacterized protein</fullName>
    </submittedName>
</protein>
<organism evidence="2 3">
    <name type="scientific">Cladophialophora psammophila CBS 110553</name>
    <dbReference type="NCBI Taxonomy" id="1182543"/>
    <lineage>
        <taxon>Eukaryota</taxon>
        <taxon>Fungi</taxon>
        <taxon>Dikarya</taxon>
        <taxon>Ascomycota</taxon>
        <taxon>Pezizomycotina</taxon>
        <taxon>Eurotiomycetes</taxon>
        <taxon>Chaetothyriomycetidae</taxon>
        <taxon>Chaetothyriales</taxon>
        <taxon>Herpotrichiellaceae</taxon>
        <taxon>Cladophialophora</taxon>
    </lineage>
</organism>
<proteinExistence type="predicted"/>
<feature type="compositionally biased region" description="Basic and acidic residues" evidence="1">
    <location>
        <begin position="253"/>
        <end position="277"/>
    </location>
</feature>
<feature type="compositionally biased region" description="Basic residues" evidence="1">
    <location>
        <begin position="368"/>
        <end position="384"/>
    </location>
</feature>